<dbReference type="Proteomes" id="UP001154078">
    <property type="component" value="Chromosome 6"/>
</dbReference>
<keyword evidence="2" id="KW-0378">Hydrolase</keyword>
<dbReference type="GO" id="GO:0003940">
    <property type="term" value="F:L-iduronidase activity"/>
    <property type="evidence" value="ECO:0007669"/>
    <property type="project" value="TreeGrafter"/>
</dbReference>
<dbReference type="Pfam" id="PF01229">
    <property type="entry name" value="Glyco_hydro_39"/>
    <property type="match status" value="1"/>
</dbReference>
<dbReference type="InterPro" id="IPR049166">
    <property type="entry name" value="GH39_cat"/>
</dbReference>
<proteinExistence type="inferred from homology"/>
<evidence type="ECO:0000313" key="6">
    <source>
        <dbReference type="EMBL" id="CAH0559381.1"/>
    </source>
</evidence>
<sequence length="421" mass="49083">MYRYVKALIPMLLIIQPIYNYNYNRNQLQIRFNANRTRGAFHRFWRSTGLCPLDPKTDAYKFLLSQDEKINLVLIGSLPNKGIRHVRIHWLLNLIQESEHDGQYNFTYLDNLIDHLTEYNLRPGFEIMGNPISSKPFNVTYKSNINWTRIVQQISLRYIDKYGIKEVKKWKFETWNEPDLKSYNSLNFTLPEYLTYVQETSKGLQKAFASKKSIGKLGGPAGLFKDKHHHPLCWGVLEICGKNNTSAKCPFQFLSFHKKGDSSAEGLMNVTLSFLDEISERYPGLKSIPIANDEADLLANWSKSEEWRADVRYAANVLKVIAGYYKSVELDRKWKIEALSNDNAFLNYHPYYFTQRTLFSRFQMNETTPPHVQFIKKPVYSVMGMLSFLKGERLVKKDKINQDPILTILATKNGNKKYLIN</sequence>
<dbReference type="InterPro" id="IPR000514">
    <property type="entry name" value="Glyco_hydro_39"/>
</dbReference>
<dbReference type="InterPro" id="IPR049165">
    <property type="entry name" value="GH39_as"/>
</dbReference>
<reference evidence="6" key="1">
    <citation type="submission" date="2021-12" db="EMBL/GenBank/DDBJ databases">
        <authorList>
            <person name="King R."/>
        </authorList>
    </citation>
    <scope>NUCLEOTIDE SEQUENCE</scope>
</reference>
<organism evidence="6 7">
    <name type="scientific">Brassicogethes aeneus</name>
    <name type="common">Rape pollen beetle</name>
    <name type="synonym">Meligethes aeneus</name>
    <dbReference type="NCBI Taxonomy" id="1431903"/>
    <lineage>
        <taxon>Eukaryota</taxon>
        <taxon>Metazoa</taxon>
        <taxon>Ecdysozoa</taxon>
        <taxon>Arthropoda</taxon>
        <taxon>Hexapoda</taxon>
        <taxon>Insecta</taxon>
        <taxon>Pterygota</taxon>
        <taxon>Neoptera</taxon>
        <taxon>Endopterygota</taxon>
        <taxon>Coleoptera</taxon>
        <taxon>Polyphaga</taxon>
        <taxon>Cucujiformia</taxon>
        <taxon>Nitidulidae</taxon>
        <taxon>Meligethinae</taxon>
        <taxon>Brassicogethes</taxon>
    </lineage>
</organism>
<name>A0A9P0BAR7_BRAAE</name>
<dbReference type="PANTHER" id="PTHR12631:SF8">
    <property type="entry name" value="ALPHA-L-IDURONIDASE"/>
    <property type="match status" value="1"/>
</dbReference>
<keyword evidence="7" id="KW-1185">Reference proteome</keyword>
<gene>
    <name evidence="6" type="ORF">MELIAE_LOCUS9480</name>
</gene>
<dbReference type="EMBL" id="OV121137">
    <property type="protein sequence ID" value="CAH0559381.1"/>
    <property type="molecule type" value="Genomic_DNA"/>
</dbReference>
<protein>
    <recommendedName>
        <fullName evidence="5">Glycosyl hydrolases family 39 N-terminal catalytic domain-containing protein</fullName>
    </recommendedName>
</protein>
<dbReference type="AlphaFoldDB" id="A0A9P0BAR7"/>
<dbReference type="InterPro" id="IPR017853">
    <property type="entry name" value="GH"/>
</dbReference>
<dbReference type="PRINTS" id="PR00745">
    <property type="entry name" value="GLHYDRLASE39"/>
</dbReference>
<dbReference type="FunFam" id="3.20.20.80:FF:000245">
    <property type="entry name" value="Histone H2B"/>
    <property type="match status" value="1"/>
</dbReference>
<dbReference type="Gene3D" id="3.20.20.80">
    <property type="entry name" value="Glycosidases"/>
    <property type="match status" value="1"/>
</dbReference>
<keyword evidence="3" id="KW-0326">Glycosidase</keyword>
<evidence type="ECO:0000256" key="3">
    <source>
        <dbReference type="ARBA" id="ARBA00023295"/>
    </source>
</evidence>
<comment type="similarity">
    <text evidence="1">Belongs to the glycosyl hydrolase 39 family.</text>
</comment>
<evidence type="ECO:0000256" key="2">
    <source>
        <dbReference type="ARBA" id="ARBA00022801"/>
    </source>
</evidence>
<feature type="active site" description="Proton donor" evidence="4">
    <location>
        <position position="177"/>
    </location>
</feature>
<dbReference type="GO" id="GO:0005975">
    <property type="term" value="P:carbohydrate metabolic process"/>
    <property type="evidence" value="ECO:0007669"/>
    <property type="project" value="InterPro"/>
</dbReference>
<evidence type="ECO:0000259" key="5">
    <source>
        <dbReference type="Pfam" id="PF01229"/>
    </source>
</evidence>
<feature type="domain" description="Glycosyl hydrolases family 39 N-terminal catalytic" evidence="5">
    <location>
        <begin position="29"/>
        <end position="414"/>
    </location>
</feature>
<evidence type="ECO:0000256" key="4">
    <source>
        <dbReference type="PIRSR" id="PIRSR600514-1"/>
    </source>
</evidence>
<evidence type="ECO:0000256" key="1">
    <source>
        <dbReference type="ARBA" id="ARBA00008875"/>
    </source>
</evidence>
<dbReference type="SUPFAM" id="SSF51445">
    <property type="entry name" value="(Trans)glycosidases"/>
    <property type="match status" value="1"/>
</dbReference>
<dbReference type="OrthoDB" id="15153at2759"/>
<evidence type="ECO:0000313" key="7">
    <source>
        <dbReference type="Proteomes" id="UP001154078"/>
    </source>
</evidence>
<dbReference type="InterPro" id="IPR051923">
    <property type="entry name" value="Glycosyl_Hydrolase_39"/>
</dbReference>
<dbReference type="PROSITE" id="PS01027">
    <property type="entry name" value="GLYCOSYL_HYDROL_F39"/>
    <property type="match status" value="1"/>
</dbReference>
<accession>A0A9P0BAR7</accession>
<dbReference type="PANTHER" id="PTHR12631">
    <property type="entry name" value="ALPHA-L-IDURONIDASE"/>
    <property type="match status" value="1"/>
</dbReference>